<evidence type="ECO:0000256" key="10">
    <source>
        <dbReference type="ARBA" id="ARBA00023175"/>
    </source>
</evidence>
<feature type="transmembrane region" description="Helical" evidence="13">
    <location>
        <begin position="464"/>
        <end position="483"/>
    </location>
</feature>
<dbReference type="GO" id="GO:0008569">
    <property type="term" value="F:minus-end-directed microtubule motor activity"/>
    <property type="evidence" value="ECO:0007669"/>
    <property type="project" value="InterPro"/>
</dbReference>
<evidence type="ECO:0000256" key="12">
    <source>
        <dbReference type="ARBA" id="ARBA00023273"/>
    </source>
</evidence>
<dbReference type="Gene3D" id="3.40.50.300">
    <property type="entry name" value="P-loop containing nucleotide triphosphate hydrolases"/>
    <property type="match status" value="1"/>
</dbReference>
<keyword evidence="11" id="KW-0206">Cytoskeleton</keyword>
<dbReference type="FunFam" id="1.10.8.1220:FF:000001">
    <property type="entry name" value="Dynein axonemal heavy chain 5"/>
    <property type="match status" value="1"/>
</dbReference>
<keyword evidence="13" id="KW-0472">Membrane</keyword>
<dbReference type="AlphaFoldDB" id="A0A3B5AI90"/>
<evidence type="ECO:0000256" key="8">
    <source>
        <dbReference type="ARBA" id="ARBA00023054"/>
    </source>
</evidence>
<dbReference type="GO" id="GO:0005524">
    <property type="term" value="F:ATP binding"/>
    <property type="evidence" value="ECO:0007669"/>
    <property type="project" value="UniProtKB-KW"/>
</dbReference>
<dbReference type="InterPro" id="IPR041658">
    <property type="entry name" value="AAA_lid_11"/>
</dbReference>
<evidence type="ECO:0000256" key="2">
    <source>
        <dbReference type="ARBA" id="ARBA00008887"/>
    </source>
</evidence>
<keyword evidence="4" id="KW-0493">Microtubule</keyword>
<dbReference type="FunFam" id="3.40.50.300:FF:000153">
    <property type="entry name" value="Dynein axonemal heavy chain 1"/>
    <property type="match status" value="1"/>
</dbReference>
<evidence type="ECO:0000259" key="14">
    <source>
        <dbReference type="Pfam" id="PF03028"/>
    </source>
</evidence>
<comment type="similarity">
    <text evidence="2">Belongs to the dynein heavy chain family.</text>
</comment>
<protein>
    <recommendedName>
        <fullName evidence="18">Dynein heavy chain region D6 P-loop domain-containing protein</fullName>
    </recommendedName>
</protein>
<dbReference type="Ensembl" id="ENSSPAT00000013485.1">
    <property type="protein sequence ID" value="ENSSPAP00000013262.1"/>
    <property type="gene ID" value="ENSSPAG00000010021.1"/>
</dbReference>
<dbReference type="Gene3D" id="1.10.8.720">
    <property type="entry name" value="Region D6 of dynein motor"/>
    <property type="match status" value="2"/>
</dbReference>
<evidence type="ECO:0000256" key="7">
    <source>
        <dbReference type="ARBA" id="ARBA00023017"/>
    </source>
</evidence>
<reference evidence="17" key="1">
    <citation type="submission" date="2023-09" db="UniProtKB">
        <authorList>
            <consortium name="Ensembl"/>
        </authorList>
    </citation>
    <scope>IDENTIFICATION</scope>
</reference>
<dbReference type="PANTHER" id="PTHR22878:SF63">
    <property type="entry name" value="DYNEIN AXONEMAL HEAVY CHAIN 10"/>
    <property type="match status" value="1"/>
</dbReference>
<dbReference type="InterPro" id="IPR042219">
    <property type="entry name" value="AAA_lid_11_sf"/>
</dbReference>
<evidence type="ECO:0000259" key="15">
    <source>
        <dbReference type="Pfam" id="PF18198"/>
    </source>
</evidence>
<evidence type="ECO:0000256" key="5">
    <source>
        <dbReference type="ARBA" id="ARBA00022741"/>
    </source>
</evidence>
<dbReference type="GO" id="GO:0005930">
    <property type="term" value="C:axoneme"/>
    <property type="evidence" value="ECO:0007669"/>
    <property type="project" value="UniProtKB-SubCell"/>
</dbReference>
<dbReference type="GO" id="GO:0005874">
    <property type="term" value="C:microtubule"/>
    <property type="evidence" value="ECO:0007669"/>
    <property type="project" value="UniProtKB-KW"/>
</dbReference>
<dbReference type="Pfam" id="PF18198">
    <property type="entry name" value="AAA_lid_11"/>
    <property type="match status" value="1"/>
</dbReference>
<dbReference type="InterPro" id="IPR041228">
    <property type="entry name" value="Dynein_C"/>
</dbReference>
<evidence type="ECO:0008006" key="18">
    <source>
        <dbReference type="Google" id="ProtNLM"/>
    </source>
</evidence>
<keyword evidence="13" id="KW-0812">Transmembrane</keyword>
<keyword evidence="8" id="KW-0175">Coiled coil</keyword>
<keyword evidence="3" id="KW-0963">Cytoplasm</keyword>
<evidence type="ECO:0000256" key="11">
    <source>
        <dbReference type="ARBA" id="ARBA00023212"/>
    </source>
</evidence>
<dbReference type="InterPro" id="IPR026983">
    <property type="entry name" value="DHC"/>
</dbReference>
<dbReference type="GO" id="GO:0030286">
    <property type="term" value="C:dynein complex"/>
    <property type="evidence" value="ECO:0007669"/>
    <property type="project" value="UniProtKB-KW"/>
</dbReference>
<evidence type="ECO:0000256" key="9">
    <source>
        <dbReference type="ARBA" id="ARBA00023069"/>
    </source>
</evidence>
<keyword evidence="7" id="KW-0243">Dynein</keyword>
<sequence>MDIDKLRDGYRPAAKRGAILFFALTEMALVNSMYQYSLASYLEVFDFSLQKSQPEIVLHKRLDNIINTLTYSVYNYGCTGKKINKSNSILMNSGMNGNTIQFMIIYLTVNCHSFSLQWYDLDGPEEAPFPMKYKDNLSDFQKLLLLRCFRVDRVYRAVTDYVSATMGEKYVQPPVISFDSIHEQSTPFSPIVFILSPGSDPASDLMKLAERSGFGGSKFKFLAMGQGQEKVALDLLEKAVSWGQWLLLQNCHLLVKWLKELEKALERITKPNPNFRLWVTTNPIKDFPIGILQKSLKVVTEPPNGLKLNMRATYSKISNESLTACPHPEFRSLVFVLAFFHAVVQERRKYGKMGWNVPYDFSESDFFVSVCITFHQVMYGGRAIDSFDRRILTVYMDEYLGDFLFYTFRQFHFFSNKDVDYKIPPTGPKTVYVGQFLFSRFKFSNLKKSSSLTALSCYLLQMRLRFYSIFFCLFVVLFTYLFASCLRMCVSFVDQVDEGEPKVMWLSGLHIPESYLTALVQAACRKNGWPLDLSTLYTEVTQYRSEEEVSDRPRQGCFVSGLYLEGADWDMEKGCLVRSKPKALVVELPILKVIPIEARRVFVNAMGVGLVFEADLFTTMHISHWVLQGVCLCLNTD</sequence>
<organism evidence="17">
    <name type="scientific">Stegastes partitus</name>
    <name type="common">bicolor damselfish</name>
    <dbReference type="NCBI Taxonomy" id="144197"/>
    <lineage>
        <taxon>Eukaryota</taxon>
        <taxon>Metazoa</taxon>
        <taxon>Chordata</taxon>
        <taxon>Craniata</taxon>
        <taxon>Vertebrata</taxon>
        <taxon>Euteleostomi</taxon>
        <taxon>Actinopterygii</taxon>
        <taxon>Neopterygii</taxon>
        <taxon>Teleostei</taxon>
        <taxon>Neoteleostei</taxon>
        <taxon>Acanthomorphata</taxon>
        <taxon>Ovalentaria</taxon>
        <taxon>Pomacentridae</taxon>
        <taxon>Stegastes</taxon>
    </lineage>
</organism>
<dbReference type="Gene3D" id="1.10.8.1220">
    <property type="match status" value="1"/>
</dbReference>
<dbReference type="Gene3D" id="3.10.490.20">
    <property type="match status" value="1"/>
</dbReference>
<keyword evidence="12" id="KW-0966">Cell projection</keyword>
<dbReference type="GO" id="GO:0007018">
    <property type="term" value="P:microtubule-based movement"/>
    <property type="evidence" value="ECO:0007669"/>
    <property type="project" value="InterPro"/>
</dbReference>
<keyword evidence="13" id="KW-1133">Transmembrane helix</keyword>
<dbReference type="InterPro" id="IPR027417">
    <property type="entry name" value="P-loop_NTPase"/>
</dbReference>
<comment type="subcellular location">
    <subcellularLocation>
        <location evidence="1">Cytoplasm</location>
        <location evidence="1">Cytoskeleton</location>
        <location evidence="1">Cilium axoneme</location>
    </subcellularLocation>
</comment>
<dbReference type="GO" id="GO:0045505">
    <property type="term" value="F:dynein intermediate chain binding"/>
    <property type="evidence" value="ECO:0007669"/>
    <property type="project" value="InterPro"/>
</dbReference>
<feature type="domain" description="Dynein heavy chain region D6 P-loop" evidence="14">
    <location>
        <begin position="187"/>
        <end position="299"/>
    </location>
</feature>
<evidence type="ECO:0000259" key="16">
    <source>
        <dbReference type="Pfam" id="PF18199"/>
    </source>
</evidence>
<evidence type="ECO:0000313" key="17">
    <source>
        <dbReference type="Ensembl" id="ENSSPAP00000013262.1"/>
    </source>
</evidence>
<evidence type="ECO:0000256" key="3">
    <source>
        <dbReference type="ARBA" id="ARBA00022490"/>
    </source>
</evidence>
<evidence type="ECO:0000256" key="1">
    <source>
        <dbReference type="ARBA" id="ARBA00004430"/>
    </source>
</evidence>
<feature type="domain" description="Dynein heavy chain C-terminal" evidence="16">
    <location>
        <begin position="496"/>
        <end position="634"/>
    </location>
</feature>
<dbReference type="Pfam" id="PF18199">
    <property type="entry name" value="Dynein_C"/>
    <property type="match status" value="1"/>
</dbReference>
<dbReference type="PANTHER" id="PTHR22878">
    <property type="entry name" value="DYNEIN HEAVY CHAIN 6, AXONEMAL-LIKE-RELATED"/>
    <property type="match status" value="1"/>
</dbReference>
<name>A0A3B5AI90_9TELE</name>
<evidence type="ECO:0000256" key="4">
    <source>
        <dbReference type="ARBA" id="ARBA00022701"/>
    </source>
</evidence>
<keyword evidence="5" id="KW-0547">Nucleotide-binding</keyword>
<dbReference type="Pfam" id="PF03028">
    <property type="entry name" value="Dynein_heavy"/>
    <property type="match status" value="1"/>
</dbReference>
<dbReference type="GO" id="GO:0051959">
    <property type="term" value="F:dynein light intermediate chain binding"/>
    <property type="evidence" value="ECO:0007669"/>
    <property type="project" value="InterPro"/>
</dbReference>
<dbReference type="GeneTree" id="ENSGT00940000154642"/>
<dbReference type="InterPro" id="IPR043160">
    <property type="entry name" value="Dynein_C_barrel"/>
</dbReference>
<evidence type="ECO:0000256" key="13">
    <source>
        <dbReference type="SAM" id="Phobius"/>
    </source>
</evidence>
<keyword evidence="10" id="KW-0505">Motor protein</keyword>
<proteinExistence type="inferred from homology"/>
<feature type="domain" description="Dynein heavy chain AAA lid" evidence="15">
    <location>
        <begin position="330"/>
        <end position="370"/>
    </location>
</feature>
<keyword evidence="9" id="KW-0969">Cilium</keyword>
<dbReference type="FunFam" id="3.10.490.20:FF:000006">
    <property type="entry name" value="Dynein axonemal heavy chain 10"/>
    <property type="match status" value="1"/>
</dbReference>
<keyword evidence="6" id="KW-0067">ATP-binding</keyword>
<dbReference type="InterPro" id="IPR004273">
    <property type="entry name" value="Dynein_heavy_D6_P-loop"/>
</dbReference>
<evidence type="ECO:0000256" key="6">
    <source>
        <dbReference type="ARBA" id="ARBA00022840"/>
    </source>
</evidence>
<accession>A0A3B5AI90</accession>